<keyword evidence="3" id="KW-1185">Reference proteome</keyword>
<feature type="region of interest" description="Disordered" evidence="1">
    <location>
        <begin position="176"/>
        <end position="207"/>
    </location>
</feature>
<protein>
    <submittedName>
        <fullName evidence="2">Uncharacterized protein</fullName>
    </submittedName>
</protein>
<dbReference type="AlphaFoldDB" id="A0A8H6N401"/>
<feature type="compositionally biased region" description="Low complexity" evidence="1">
    <location>
        <begin position="131"/>
        <end position="141"/>
    </location>
</feature>
<sequence>MDGAGDVVHVQVQEPLPCAAPRCTWSCTCTSTYFSGPAGSAYWLAAGGCRLLAEAVDTRPKVLRAKQAGNRTAMEVSSRQGWIRRTGSEIGGDLGNEKAGRQNSQTAGMGPVGEEEAKGPRGVVVGSGPCDAAGDARSGRGAAQGEGAGTAPYSGPPIACHHNGRSWSASFAMAQSQDQTRTERPRATRTFPRGDDEKGAVDRVARRTVPRLSRDGLVLRAGPPADLCANTQI</sequence>
<name>A0A8H6N401_9PEZI</name>
<feature type="compositionally biased region" description="Basic and acidic residues" evidence="1">
    <location>
        <begin position="180"/>
        <end position="205"/>
    </location>
</feature>
<dbReference type="EMBL" id="WIGN01000009">
    <property type="protein sequence ID" value="KAF6819542.1"/>
    <property type="molecule type" value="Genomic_DNA"/>
</dbReference>
<comment type="caution">
    <text evidence="2">The sequence shown here is derived from an EMBL/GenBank/DDBJ whole genome shotgun (WGS) entry which is preliminary data.</text>
</comment>
<organism evidence="2 3">
    <name type="scientific">Colletotrichum sojae</name>
    <dbReference type="NCBI Taxonomy" id="2175907"/>
    <lineage>
        <taxon>Eukaryota</taxon>
        <taxon>Fungi</taxon>
        <taxon>Dikarya</taxon>
        <taxon>Ascomycota</taxon>
        <taxon>Pezizomycotina</taxon>
        <taxon>Sordariomycetes</taxon>
        <taxon>Hypocreomycetidae</taxon>
        <taxon>Glomerellales</taxon>
        <taxon>Glomerellaceae</taxon>
        <taxon>Colletotrichum</taxon>
        <taxon>Colletotrichum orchidearum species complex</taxon>
    </lineage>
</organism>
<gene>
    <name evidence="2" type="ORF">CSOJ01_01285</name>
</gene>
<dbReference type="Proteomes" id="UP000652219">
    <property type="component" value="Unassembled WGS sequence"/>
</dbReference>
<evidence type="ECO:0000313" key="2">
    <source>
        <dbReference type="EMBL" id="KAF6819542.1"/>
    </source>
</evidence>
<evidence type="ECO:0000313" key="3">
    <source>
        <dbReference type="Proteomes" id="UP000652219"/>
    </source>
</evidence>
<accession>A0A8H6N401</accession>
<proteinExistence type="predicted"/>
<evidence type="ECO:0000256" key="1">
    <source>
        <dbReference type="SAM" id="MobiDB-lite"/>
    </source>
</evidence>
<reference evidence="2 3" key="1">
    <citation type="journal article" date="2020" name="Phytopathology">
        <title>Genome Sequence Resources of Colletotrichum truncatum, C. plurivorum, C. musicola, and C. sojae: Four Species Pathogenic to Soybean (Glycine max).</title>
        <authorList>
            <person name="Rogerio F."/>
            <person name="Boufleur T.R."/>
            <person name="Ciampi-Guillardi M."/>
            <person name="Sukno S.A."/>
            <person name="Thon M.R."/>
            <person name="Massola Junior N.S."/>
            <person name="Baroncelli R."/>
        </authorList>
    </citation>
    <scope>NUCLEOTIDE SEQUENCE [LARGE SCALE GENOMIC DNA]</scope>
    <source>
        <strain evidence="2 3">LFN0009</strain>
    </source>
</reference>
<feature type="region of interest" description="Disordered" evidence="1">
    <location>
        <begin position="86"/>
        <end position="150"/>
    </location>
</feature>